<evidence type="ECO:0000259" key="4">
    <source>
        <dbReference type="PROSITE" id="PS50102"/>
    </source>
</evidence>
<organism evidence="5">
    <name type="scientific">Araucaria cunninghamii</name>
    <name type="common">Hoop pine</name>
    <name type="synonym">Moreton Bay pine</name>
    <dbReference type="NCBI Taxonomy" id="56994"/>
    <lineage>
        <taxon>Eukaryota</taxon>
        <taxon>Viridiplantae</taxon>
        <taxon>Streptophyta</taxon>
        <taxon>Embryophyta</taxon>
        <taxon>Tracheophyta</taxon>
        <taxon>Spermatophyta</taxon>
        <taxon>Pinopsida</taxon>
        <taxon>Pinidae</taxon>
        <taxon>Conifers II</taxon>
        <taxon>Araucariales</taxon>
        <taxon>Araucariaceae</taxon>
        <taxon>Araucaria</taxon>
    </lineage>
</organism>
<evidence type="ECO:0000313" key="5">
    <source>
        <dbReference type="EMBL" id="JAG96959.1"/>
    </source>
</evidence>
<feature type="compositionally biased region" description="Acidic residues" evidence="3">
    <location>
        <begin position="144"/>
        <end position="161"/>
    </location>
</feature>
<name>A0A0D6R2D1_ARACU</name>
<accession>A0A0D6R2D1</accession>
<feature type="compositionally biased region" description="Acidic residues" evidence="3">
    <location>
        <begin position="106"/>
        <end position="122"/>
    </location>
</feature>
<dbReference type="AlphaFoldDB" id="A0A0D6R2D1"/>
<feature type="compositionally biased region" description="Low complexity" evidence="3">
    <location>
        <begin position="1"/>
        <end position="13"/>
    </location>
</feature>
<dbReference type="GO" id="GO:0003729">
    <property type="term" value="F:mRNA binding"/>
    <property type="evidence" value="ECO:0007669"/>
    <property type="project" value="TreeGrafter"/>
</dbReference>
<dbReference type="InterPro" id="IPR012677">
    <property type="entry name" value="Nucleotide-bd_a/b_plait_sf"/>
</dbReference>
<feature type="region of interest" description="Disordered" evidence="3">
    <location>
        <begin position="367"/>
        <end position="442"/>
    </location>
</feature>
<dbReference type="InterPro" id="IPR000504">
    <property type="entry name" value="RRM_dom"/>
</dbReference>
<feature type="region of interest" description="Disordered" evidence="3">
    <location>
        <begin position="1"/>
        <end position="190"/>
    </location>
</feature>
<dbReference type="InterPro" id="IPR035979">
    <property type="entry name" value="RBD_domain_sf"/>
</dbReference>
<proteinExistence type="predicted"/>
<feature type="compositionally biased region" description="Acidic residues" evidence="3">
    <location>
        <begin position="67"/>
        <end position="76"/>
    </location>
</feature>
<dbReference type="PANTHER" id="PTHR48025:SF1">
    <property type="entry name" value="RRM DOMAIN-CONTAINING PROTEIN"/>
    <property type="match status" value="1"/>
</dbReference>
<sequence>MSKSKSVAKAPKSGKGDVLSKVKDAAVAKSGNNVKSKSKEVAKQAATKEGKKDKKKKVVKEPTPEPSESEESDSSESESSASEAEQKLTKPVANGKTNGAKKADVSSDESENSEDSSDDSSEDEKPVNKATPKAADLKKVETKEDSDEESDSSKEDEEEEELKTKTSKRKAETEVEQATKKTKTDPVDTSRGPNLFVGNLSWNVDDAWLREVFEEHGELSGVRLMTDRSTGRSKGYGYVEFVNAEDAANAHAAKQGFDLDGRSINVDFANARPDNSQKNENRRQSYGDQRSEPSDTLFVGNLAFGVGQETVTEAFQAHGTILGIRLPTDRETGQAKGFGYVTFASIDEAKGAIEAMDGAYIEGRPVRLDFSQPRPQNSESSGRGRGGFGGGFGGRGGGGGRGGRGGRGGSFGGGRGGRGGSRGGTTNRGGFGDFSGKKTSFD</sequence>
<keyword evidence="1 2" id="KW-0694">RNA-binding</keyword>
<dbReference type="InterPro" id="IPR050502">
    <property type="entry name" value="Euk_RNA-bind_prot"/>
</dbReference>
<evidence type="ECO:0000256" key="3">
    <source>
        <dbReference type="SAM" id="MobiDB-lite"/>
    </source>
</evidence>
<dbReference type="Gene3D" id="3.30.70.330">
    <property type="match status" value="2"/>
</dbReference>
<feature type="compositionally biased region" description="Basic and acidic residues" evidence="3">
    <location>
        <begin position="37"/>
        <end position="52"/>
    </location>
</feature>
<evidence type="ECO:0000256" key="2">
    <source>
        <dbReference type="PROSITE-ProRule" id="PRU00176"/>
    </source>
</evidence>
<dbReference type="SUPFAM" id="SSF54928">
    <property type="entry name" value="RNA-binding domain, RBD"/>
    <property type="match status" value="2"/>
</dbReference>
<reference evidence="5" key="1">
    <citation type="submission" date="2015-03" db="EMBL/GenBank/DDBJ databases">
        <title>A transcriptome of Araucaria cunninghamii, an australian fine timber species.</title>
        <authorList>
            <person name="Jing Yi C.J.Y."/>
            <person name="Yin San L.Y.S."/>
            <person name="Abdul Karim S.S."/>
            <person name="Wan Azmi N.N."/>
            <person name="Hercus R.R."/>
            <person name="Croft L.L."/>
        </authorList>
    </citation>
    <scope>NUCLEOTIDE SEQUENCE</scope>
    <source>
        <strain evidence="5">MI0301</strain>
        <tissue evidence="5">Leaf</tissue>
    </source>
</reference>
<feature type="compositionally biased region" description="Basic and acidic residues" evidence="3">
    <location>
        <begin position="14"/>
        <end position="26"/>
    </location>
</feature>
<dbReference type="Pfam" id="PF00076">
    <property type="entry name" value="RRM_1"/>
    <property type="match status" value="2"/>
</dbReference>
<feature type="domain" description="RRM" evidence="4">
    <location>
        <begin position="193"/>
        <end position="271"/>
    </location>
</feature>
<evidence type="ECO:0000256" key="1">
    <source>
        <dbReference type="ARBA" id="ARBA00022884"/>
    </source>
</evidence>
<dbReference type="PANTHER" id="PTHR48025">
    <property type="entry name" value="OS02G0815200 PROTEIN"/>
    <property type="match status" value="1"/>
</dbReference>
<dbReference type="EMBL" id="GCKF01035457">
    <property type="protein sequence ID" value="JAG96959.1"/>
    <property type="molecule type" value="Transcribed_RNA"/>
</dbReference>
<feature type="compositionally biased region" description="Basic and acidic residues" evidence="3">
    <location>
        <begin position="169"/>
        <end position="188"/>
    </location>
</feature>
<dbReference type="PROSITE" id="PS50102">
    <property type="entry name" value="RRM"/>
    <property type="match status" value="2"/>
</dbReference>
<feature type="compositionally biased region" description="Gly residues" evidence="3">
    <location>
        <begin position="383"/>
        <end position="433"/>
    </location>
</feature>
<feature type="region of interest" description="Disordered" evidence="3">
    <location>
        <begin position="268"/>
        <end position="294"/>
    </location>
</feature>
<feature type="domain" description="RRM" evidence="4">
    <location>
        <begin position="295"/>
        <end position="373"/>
    </location>
</feature>
<dbReference type="SMART" id="SM00360">
    <property type="entry name" value="RRM"/>
    <property type="match status" value="2"/>
</dbReference>
<feature type="compositionally biased region" description="Basic and acidic residues" evidence="3">
    <location>
        <begin position="275"/>
        <end position="293"/>
    </location>
</feature>
<protein>
    <recommendedName>
        <fullName evidence="4">RRM domain-containing protein</fullName>
    </recommendedName>
</protein>